<dbReference type="EMBL" id="JAEEGB010000004">
    <property type="protein sequence ID" value="MBI6871705.1"/>
    <property type="molecule type" value="Genomic_DNA"/>
</dbReference>
<accession>A0A934HWL7</accession>
<comment type="subcellular location">
    <subcellularLocation>
        <location evidence="1">Cell membrane</location>
        <topology evidence="1">Multi-pass membrane protein</topology>
    </subcellularLocation>
</comment>
<feature type="transmembrane region" description="Helical" evidence="6">
    <location>
        <begin position="314"/>
        <end position="331"/>
    </location>
</feature>
<reference evidence="8" key="1">
    <citation type="submission" date="2020-12" db="EMBL/GenBank/DDBJ databases">
        <title>Clostridium thailandense sp. nov., a novel acetogenic bacterium isolated from peat land soil in Thailand.</title>
        <authorList>
            <person name="Chaikitkaew S."/>
            <person name="Birkeland N.K."/>
        </authorList>
    </citation>
    <scope>NUCLEOTIDE SEQUENCE</scope>
    <source>
        <strain evidence="8">DSM 17425</strain>
    </source>
</reference>
<feature type="transmembrane region" description="Helical" evidence="6">
    <location>
        <begin position="400"/>
        <end position="421"/>
    </location>
</feature>
<evidence type="ECO:0000256" key="1">
    <source>
        <dbReference type="ARBA" id="ARBA00004651"/>
    </source>
</evidence>
<sequence>MKRPLIYYSISVFTGCISSMMLYENAIIGAVIAASFFAILFFTLDEKFLIINILFFAIGIFSFAMYFNIKVPDTIEVRLIENKGYYYISNYKGRKILLNGKVSKIKEGERIKIYGTFKNDKDFSRGVIGNYKVDKYDVCKRDYVYYLYEIKRNIYTQYKEVLGDERSALVMALCYGDTGYLTKNQKSEFLKMGVFHAVSVSGFHMAIIYKVLELIIGLKFAILVSFIYILFTGMQASTVRAFIMIIIFKFSKMFFKNYDNLSALALAALILLIGKPYYVIDVGFMLSFLATLGIILYYKKILRTLYKLPQKLNESLSITLSSQIFSVPYTAFNVQNFSSGFILGNIFLLPMYSVIVILGNSALLFCSIPVIFRLLTSGLNFMLTAIEGANYLILKFCPPISYLTYLDGFALILIYLSFILYRHGYIKFKYLPSFILILILFQSYSFVPQVYHINFSEGEGVVVKYKTNKVMICSYSQSSVKEVINIKEKMNVDKIFTNPKQNFKINIGERFQIGVMCYGEGNIFNTIISNKNKKFVFIDNNTKKEALSVFRSYDVVKLPQRSLENNSQNNKVYISEDNISLYVIIFNRIFRVY</sequence>
<feature type="transmembrane region" description="Helical" evidence="6">
    <location>
        <begin position="260"/>
        <end position="278"/>
    </location>
</feature>
<dbReference type="RefSeq" id="WP_211141147.1">
    <property type="nucleotide sequence ID" value="NZ_JAEEGB010000004.1"/>
</dbReference>
<comment type="caution">
    <text evidence="8">The sequence shown here is derived from an EMBL/GenBank/DDBJ whole genome shotgun (WGS) entry which is preliminary data.</text>
</comment>
<keyword evidence="4 6" id="KW-1133">Transmembrane helix</keyword>
<feature type="transmembrane region" description="Helical" evidence="6">
    <location>
        <begin position="21"/>
        <end position="42"/>
    </location>
</feature>
<feature type="transmembrane region" description="Helical" evidence="6">
    <location>
        <begin position="284"/>
        <end position="302"/>
    </location>
</feature>
<dbReference type="PANTHER" id="PTHR30619:SF1">
    <property type="entry name" value="RECOMBINATION PROTEIN 2"/>
    <property type="match status" value="1"/>
</dbReference>
<evidence type="ECO:0000256" key="6">
    <source>
        <dbReference type="SAM" id="Phobius"/>
    </source>
</evidence>
<dbReference type="PANTHER" id="PTHR30619">
    <property type="entry name" value="DNA INTERNALIZATION/COMPETENCE PROTEIN COMEC/REC2"/>
    <property type="match status" value="1"/>
</dbReference>
<dbReference type="InterPro" id="IPR004477">
    <property type="entry name" value="ComEC_N"/>
</dbReference>
<keyword evidence="3 6" id="KW-0812">Transmembrane</keyword>
<feature type="transmembrane region" description="Helical" evidence="6">
    <location>
        <begin position="221"/>
        <end position="248"/>
    </location>
</feature>
<evidence type="ECO:0000256" key="5">
    <source>
        <dbReference type="ARBA" id="ARBA00023136"/>
    </source>
</evidence>
<evidence type="ECO:0000256" key="4">
    <source>
        <dbReference type="ARBA" id="ARBA00022989"/>
    </source>
</evidence>
<keyword evidence="2" id="KW-1003">Cell membrane</keyword>
<name>A0A934HWL7_9CLOT</name>
<keyword evidence="5 6" id="KW-0472">Membrane</keyword>
<feature type="transmembrane region" description="Helical" evidence="6">
    <location>
        <begin position="189"/>
        <end position="209"/>
    </location>
</feature>
<dbReference type="GO" id="GO:0005886">
    <property type="term" value="C:plasma membrane"/>
    <property type="evidence" value="ECO:0007669"/>
    <property type="project" value="UniProtKB-SubCell"/>
</dbReference>
<gene>
    <name evidence="8" type="ORF">I6U51_03165</name>
</gene>
<dbReference type="InterPro" id="IPR052159">
    <property type="entry name" value="Competence_DNA_uptake"/>
</dbReference>
<feature type="transmembrane region" description="Helical" evidence="6">
    <location>
        <begin position="428"/>
        <end position="447"/>
    </location>
</feature>
<feature type="transmembrane region" description="Helical" evidence="6">
    <location>
        <begin position="48"/>
        <end position="69"/>
    </location>
</feature>
<dbReference type="AlphaFoldDB" id="A0A934HWL7"/>
<keyword evidence="9" id="KW-1185">Reference proteome</keyword>
<proteinExistence type="predicted"/>
<evidence type="ECO:0000313" key="8">
    <source>
        <dbReference type="EMBL" id="MBI6871705.1"/>
    </source>
</evidence>
<protein>
    <submittedName>
        <fullName evidence="8">ComEC/Rec2 family competence protein</fullName>
    </submittedName>
</protein>
<evidence type="ECO:0000256" key="3">
    <source>
        <dbReference type="ARBA" id="ARBA00022692"/>
    </source>
</evidence>
<dbReference type="NCBIfam" id="TIGR00360">
    <property type="entry name" value="ComEC_N-term"/>
    <property type="match status" value="1"/>
</dbReference>
<feature type="domain" description="ComEC/Rec2-related protein" evidence="7">
    <location>
        <begin position="173"/>
        <end position="417"/>
    </location>
</feature>
<feature type="transmembrane region" description="Helical" evidence="6">
    <location>
        <begin position="370"/>
        <end position="394"/>
    </location>
</feature>
<evidence type="ECO:0000313" key="9">
    <source>
        <dbReference type="Proteomes" id="UP000622687"/>
    </source>
</evidence>
<dbReference type="PROSITE" id="PS51257">
    <property type="entry name" value="PROKAR_LIPOPROTEIN"/>
    <property type="match status" value="1"/>
</dbReference>
<evidence type="ECO:0000256" key="2">
    <source>
        <dbReference type="ARBA" id="ARBA00022475"/>
    </source>
</evidence>
<dbReference type="Proteomes" id="UP000622687">
    <property type="component" value="Unassembled WGS sequence"/>
</dbReference>
<evidence type="ECO:0000259" key="7">
    <source>
        <dbReference type="Pfam" id="PF03772"/>
    </source>
</evidence>
<organism evidence="8 9">
    <name type="scientific">Clostridium aciditolerans</name>
    <dbReference type="NCBI Taxonomy" id="339861"/>
    <lineage>
        <taxon>Bacteria</taxon>
        <taxon>Bacillati</taxon>
        <taxon>Bacillota</taxon>
        <taxon>Clostridia</taxon>
        <taxon>Eubacteriales</taxon>
        <taxon>Clostridiaceae</taxon>
        <taxon>Clostridium</taxon>
    </lineage>
</organism>
<dbReference type="Pfam" id="PF03772">
    <property type="entry name" value="Competence"/>
    <property type="match status" value="1"/>
</dbReference>
<feature type="transmembrane region" description="Helical" evidence="6">
    <location>
        <begin position="337"/>
        <end position="358"/>
    </location>
</feature>